<keyword evidence="1" id="KW-0812">Transmembrane</keyword>
<keyword evidence="1" id="KW-1133">Transmembrane helix</keyword>
<evidence type="ECO:0000313" key="2">
    <source>
        <dbReference type="EMBL" id="MBM7630923.1"/>
    </source>
</evidence>
<evidence type="ECO:0000256" key="1">
    <source>
        <dbReference type="SAM" id="Phobius"/>
    </source>
</evidence>
<evidence type="ECO:0008006" key="4">
    <source>
        <dbReference type="Google" id="ProtNLM"/>
    </source>
</evidence>
<reference evidence="2 3" key="1">
    <citation type="submission" date="2021-01" db="EMBL/GenBank/DDBJ databases">
        <title>Genomic Encyclopedia of Type Strains, Phase IV (KMG-IV): sequencing the most valuable type-strain genomes for metagenomic binning, comparative biology and taxonomic classification.</title>
        <authorList>
            <person name="Goeker M."/>
        </authorList>
    </citation>
    <scope>NUCLEOTIDE SEQUENCE [LARGE SCALE GENOMIC DNA]</scope>
    <source>
        <strain evidence="2 3">DSM 25540</strain>
    </source>
</reference>
<feature type="transmembrane region" description="Helical" evidence="1">
    <location>
        <begin position="42"/>
        <end position="62"/>
    </location>
</feature>
<feature type="transmembrane region" description="Helical" evidence="1">
    <location>
        <begin position="128"/>
        <end position="150"/>
    </location>
</feature>
<dbReference type="RefSeq" id="WP_204695088.1">
    <property type="nucleotide sequence ID" value="NZ_JAFBEC010000001.1"/>
</dbReference>
<feature type="transmembrane region" description="Helical" evidence="1">
    <location>
        <begin position="186"/>
        <end position="209"/>
    </location>
</feature>
<sequence>MSSFLLNYQWEAFIVAEILSWISLLAFGLLRYFFQRKATSRLFLVLFVAMTAFQALLAWVVYRETGEISTFTIIITIFVLYACTFGINDFRKLDRWMRMKIGNFRGQDLLTEHDHEAMRKQSNPRYVALKDITITALHVLIFLGVQLYFWSQGPITVAEWGEALGNFSEWFSSGDYEDSPYANETALAISSVWMIVVAIDVIYSASHLFSIGSKK</sequence>
<name>A0ABS2P6A2_9BACL</name>
<protein>
    <recommendedName>
        <fullName evidence="4">Integral membrane protein</fullName>
    </recommendedName>
</protein>
<proteinExistence type="predicted"/>
<evidence type="ECO:0000313" key="3">
    <source>
        <dbReference type="Proteomes" id="UP000741863"/>
    </source>
</evidence>
<dbReference type="EMBL" id="JAFBEC010000001">
    <property type="protein sequence ID" value="MBM7630923.1"/>
    <property type="molecule type" value="Genomic_DNA"/>
</dbReference>
<organism evidence="2 3">
    <name type="scientific">Geomicrobium sediminis</name>
    <dbReference type="NCBI Taxonomy" id="1347788"/>
    <lineage>
        <taxon>Bacteria</taxon>
        <taxon>Bacillati</taxon>
        <taxon>Bacillota</taxon>
        <taxon>Bacilli</taxon>
        <taxon>Bacillales</taxon>
        <taxon>Geomicrobium</taxon>
    </lineage>
</organism>
<dbReference type="Proteomes" id="UP000741863">
    <property type="component" value="Unassembled WGS sequence"/>
</dbReference>
<accession>A0ABS2P6A2</accession>
<keyword evidence="3" id="KW-1185">Reference proteome</keyword>
<comment type="caution">
    <text evidence="2">The sequence shown here is derived from an EMBL/GenBank/DDBJ whole genome shotgun (WGS) entry which is preliminary data.</text>
</comment>
<keyword evidence="1" id="KW-0472">Membrane</keyword>
<gene>
    <name evidence="2" type="ORF">JOD17_000014</name>
</gene>
<feature type="transmembrane region" description="Helical" evidence="1">
    <location>
        <begin position="12"/>
        <end position="30"/>
    </location>
</feature>
<feature type="transmembrane region" description="Helical" evidence="1">
    <location>
        <begin position="68"/>
        <end position="90"/>
    </location>
</feature>